<dbReference type="GO" id="GO:0004788">
    <property type="term" value="F:thiamine diphosphokinase activity"/>
    <property type="evidence" value="ECO:0007669"/>
    <property type="project" value="UniProtKB-UniRule"/>
</dbReference>
<dbReference type="RefSeq" id="WP_058246477.1">
    <property type="nucleotide sequence ID" value="NZ_CYSE01000002.1"/>
</dbReference>
<evidence type="ECO:0000256" key="4">
    <source>
        <dbReference type="ARBA" id="ARBA00022840"/>
    </source>
</evidence>
<keyword evidence="2" id="KW-0547">Nucleotide-binding</keyword>
<dbReference type="InterPro" id="IPR036759">
    <property type="entry name" value="TPK_catalytic_sf"/>
</dbReference>
<evidence type="ECO:0000259" key="7">
    <source>
        <dbReference type="Pfam" id="PF04265"/>
    </source>
</evidence>
<dbReference type="EMBL" id="CYSE01000002">
    <property type="protein sequence ID" value="CUH76415.1"/>
    <property type="molecule type" value="Genomic_DNA"/>
</dbReference>
<dbReference type="GO" id="GO:0030975">
    <property type="term" value="F:thiamine binding"/>
    <property type="evidence" value="ECO:0007669"/>
    <property type="project" value="InterPro"/>
</dbReference>
<gene>
    <name evidence="8" type="ORF">TRN7648_00923</name>
</gene>
<reference evidence="8 9" key="1">
    <citation type="submission" date="2015-09" db="EMBL/GenBank/DDBJ databases">
        <authorList>
            <consortium name="Swine Surveillance"/>
        </authorList>
    </citation>
    <scope>NUCLEOTIDE SEQUENCE [LARGE SCALE GENOMIC DNA]</scope>
    <source>
        <strain evidence="8 9">CECT 7648</strain>
    </source>
</reference>
<evidence type="ECO:0000259" key="6">
    <source>
        <dbReference type="Pfam" id="PF04263"/>
    </source>
</evidence>
<dbReference type="InterPro" id="IPR006282">
    <property type="entry name" value="Thi_PPkinase"/>
</dbReference>
<dbReference type="STRING" id="441103.TRN7648_00923"/>
<evidence type="ECO:0000313" key="9">
    <source>
        <dbReference type="Proteomes" id="UP000054935"/>
    </source>
</evidence>
<keyword evidence="1" id="KW-0808">Transferase</keyword>
<evidence type="ECO:0000313" key="8">
    <source>
        <dbReference type="EMBL" id="CUH76415.1"/>
    </source>
</evidence>
<dbReference type="GO" id="GO:0006772">
    <property type="term" value="P:thiamine metabolic process"/>
    <property type="evidence" value="ECO:0007669"/>
    <property type="project" value="UniProtKB-UniRule"/>
</dbReference>
<dbReference type="GO" id="GO:0005524">
    <property type="term" value="F:ATP binding"/>
    <property type="evidence" value="ECO:0007669"/>
    <property type="project" value="UniProtKB-KW"/>
</dbReference>
<dbReference type="Gene3D" id="3.40.50.10240">
    <property type="entry name" value="Thiamin pyrophosphokinase, catalytic domain"/>
    <property type="match status" value="1"/>
</dbReference>
<dbReference type="Pfam" id="PF04265">
    <property type="entry name" value="TPK_B1_binding"/>
    <property type="match status" value="1"/>
</dbReference>
<evidence type="ECO:0000256" key="3">
    <source>
        <dbReference type="ARBA" id="ARBA00022777"/>
    </source>
</evidence>
<evidence type="ECO:0000256" key="5">
    <source>
        <dbReference type="NCBIfam" id="TIGR01378"/>
    </source>
</evidence>
<dbReference type="SUPFAM" id="SSF63862">
    <property type="entry name" value="Thiamin pyrophosphokinase, substrate-binding domain"/>
    <property type="match status" value="1"/>
</dbReference>
<feature type="domain" description="Thiamin pyrophosphokinase catalytic" evidence="6">
    <location>
        <begin position="29"/>
        <end position="120"/>
    </location>
</feature>
<dbReference type="InterPro" id="IPR007373">
    <property type="entry name" value="Thiamin_PyroPKinase_B1-bd"/>
</dbReference>
<dbReference type="PANTHER" id="PTHR41299">
    <property type="entry name" value="THIAMINE PYROPHOSPHOKINASE"/>
    <property type="match status" value="1"/>
</dbReference>
<keyword evidence="4" id="KW-0067">ATP-binding</keyword>
<keyword evidence="9" id="KW-1185">Reference proteome</keyword>
<dbReference type="AlphaFoldDB" id="A0A0P1GK21"/>
<dbReference type="GO" id="GO:0009229">
    <property type="term" value="P:thiamine diphosphate biosynthetic process"/>
    <property type="evidence" value="ECO:0007669"/>
    <property type="project" value="InterPro"/>
</dbReference>
<dbReference type="Pfam" id="PF04263">
    <property type="entry name" value="TPK_catalytic"/>
    <property type="match status" value="1"/>
</dbReference>
<dbReference type="EC" id="2.7.6.2" evidence="5"/>
<evidence type="ECO:0000256" key="1">
    <source>
        <dbReference type="ARBA" id="ARBA00022679"/>
    </source>
</evidence>
<feature type="domain" description="Thiamin pyrophosphokinase thiamin-binding" evidence="7">
    <location>
        <begin position="152"/>
        <end position="197"/>
    </location>
</feature>
<dbReference type="Proteomes" id="UP000054935">
    <property type="component" value="Unassembled WGS sequence"/>
</dbReference>
<dbReference type="SUPFAM" id="SSF63999">
    <property type="entry name" value="Thiamin pyrophosphokinase, catalytic domain"/>
    <property type="match status" value="1"/>
</dbReference>
<dbReference type="InterPro" id="IPR053149">
    <property type="entry name" value="TPK"/>
</dbReference>
<proteinExistence type="predicted"/>
<sequence length="229" mass="24291">MKSKIVHTSKPVVLVGGGQCDPAVLIDALNATEVVVAADGGAQRCIDAGRMPDVIIGDMDSLSAEVRLGLPAGIVHQIDEQDSTDFDKCLRNIQSPLVLGYGFLGARLDHQLAALTVLVRRADRLCLLIGDEDVACVVPPSLTLALPVGMRLSLFPMGPVRGRSQGLKWPIDHIDFAPNARIGTSNEVSGPVRLAMDRPQMLVILPIEALPALLSGLAASPSRWPEATD</sequence>
<evidence type="ECO:0000256" key="2">
    <source>
        <dbReference type="ARBA" id="ARBA00022741"/>
    </source>
</evidence>
<dbReference type="InterPro" id="IPR007371">
    <property type="entry name" value="TPK_catalytic"/>
</dbReference>
<dbReference type="OrthoDB" id="7057856at2"/>
<dbReference type="CDD" id="cd07995">
    <property type="entry name" value="TPK"/>
    <property type="match status" value="1"/>
</dbReference>
<dbReference type="NCBIfam" id="TIGR01378">
    <property type="entry name" value="thi_PPkinase"/>
    <property type="match status" value="1"/>
</dbReference>
<accession>A0A0P1GK21</accession>
<protein>
    <recommendedName>
        <fullName evidence="5">Thiamine diphosphokinase</fullName>
        <ecNumber evidence="5">2.7.6.2</ecNumber>
    </recommendedName>
</protein>
<dbReference type="GO" id="GO:0016301">
    <property type="term" value="F:kinase activity"/>
    <property type="evidence" value="ECO:0007669"/>
    <property type="project" value="UniProtKB-KW"/>
</dbReference>
<dbReference type="InterPro" id="IPR036371">
    <property type="entry name" value="TPK_B1-bd_sf"/>
</dbReference>
<organism evidence="8 9">
    <name type="scientific">Tropicibacter naphthalenivorans</name>
    <dbReference type="NCBI Taxonomy" id="441103"/>
    <lineage>
        <taxon>Bacteria</taxon>
        <taxon>Pseudomonadati</taxon>
        <taxon>Pseudomonadota</taxon>
        <taxon>Alphaproteobacteria</taxon>
        <taxon>Rhodobacterales</taxon>
        <taxon>Roseobacteraceae</taxon>
        <taxon>Tropicibacter</taxon>
    </lineage>
</organism>
<name>A0A0P1GK21_9RHOB</name>
<keyword evidence="3 8" id="KW-0418">Kinase</keyword>
<dbReference type="PANTHER" id="PTHR41299:SF1">
    <property type="entry name" value="THIAMINE PYROPHOSPHOKINASE"/>
    <property type="match status" value="1"/>
</dbReference>